<evidence type="ECO:0000256" key="1">
    <source>
        <dbReference type="ARBA" id="ARBA00004629"/>
    </source>
</evidence>
<evidence type="ECO:0000259" key="7">
    <source>
        <dbReference type="PROSITE" id="PS51489"/>
    </source>
</evidence>
<protein>
    <recommendedName>
        <fullName evidence="11">BUB1B kinase</fullName>
    </recommendedName>
</protein>
<evidence type="ECO:0000259" key="6">
    <source>
        <dbReference type="PROSITE" id="PS50011"/>
    </source>
</evidence>
<evidence type="ECO:0000313" key="8">
    <source>
        <dbReference type="EMBL" id="KAG0116346.1"/>
    </source>
</evidence>
<dbReference type="PROSITE" id="PS51489">
    <property type="entry name" value="BUB1_N"/>
    <property type="match status" value="1"/>
</dbReference>
<organism evidence="8">
    <name type="scientific">Lamprotornis superbus</name>
    <dbReference type="NCBI Taxonomy" id="245042"/>
    <lineage>
        <taxon>Eukaryota</taxon>
        <taxon>Metazoa</taxon>
        <taxon>Chordata</taxon>
        <taxon>Craniata</taxon>
        <taxon>Vertebrata</taxon>
        <taxon>Euteleostomi</taxon>
        <taxon>Archelosauria</taxon>
        <taxon>Archosauria</taxon>
        <taxon>Dinosauria</taxon>
        <taxon>Saurischia</taxon>
        <taxon>Theropoda</taxon>
        <taxon>Coelurosauria</taxon>
        <taxon>Aves</taxon>
        <taxon>Neognathae</taxon>
        <taxon>Neoaves</taxon>
        <taxon>Telluraves</taxon>
        <taxon>Australaves</taxon>
        <taxon>Passeriformes</taxon>
        <taxon>Sturnidae</taxon>
        <taxon>Lamprotornis</taxon>
    </lineage>
</organism>
<dbReference type="GO" id="GO:0007094">
    <property type="term" value="P:mitotic spindle assembly checkpoint signaling"/>
    <property type="evidence" value="ECO:0007669"/>
    <property type="project" value="InterPro"/>
</dbReference>
<evidence type="ECO:0000256" key="5">
    <source>
        <dbReference type="SAM" id="MobiDB-lite"/>
    </source>
</evidence>
<dbReference type="InterPro" id="IPR013212">
    <property type="entry name" value="Mad3/Bub1_I"/>
</dbReference>
<feature type="domain" description="BUB1 N-terminal" evidence="7">
    <location>
        <begin position="1"/>
        <end position="167"/>
    </location>
</feature>
<gene>
    <name evidence="9" type="ORF">IHE44_0006490</name>
    <name evidence="8" type="ORF">IHE44_004126</name>
</gene>
<dbReference type="InterPro" id="IPR015661">
    <property type="entry name" value="Bub1/Mad3"/>
</dbReference>
<dbReference type="FunFam" id="1.25.40.430:FF:000003">
    <property type="entry name" value="Checkpoint serine/threonine-protein kinase BUB1"/>
    <property type="match status" value="1"/>
</dbReference>
<feature type="region of interest" description="Disordered" evidence="5">
    <location>
        <begin position="387"/>
        <end position="409"/>
    </location>
</feature>
<keyword evidence="3" id="KW-0995">Kinetochore</keyword>
<dbReference type="GO" id="GO:0051754">
    <property type="term" value="P:meiotic sister chromatid cohesion, centromeric"/>
    <property type="evidence" value="ECO:0007669"/>
    <property type="project" value="TreeGrafter"/>
</dbReference>
<feature type="compositionally biased region" description="Basic and acidic residues" evidence="5">
    <location>
        <begin position="387"/>
        <end position="402"/>
    </location>
</feature>
<proteinExistence type="predicted"/>
<reference evidence="9 10" key="2">
    <citation type="journal article" date="2021" name="J. Hered.">
        <title>Feather Gene Expression Elucidates the Developmental Basis of Plumage Iridescence in African Starlings.</title>
        <authorList>
            <person name="Rubenstein D.R."/>
            <person name="Corvelo A."/>
            <person name="MacManes M.D."/>
            <person name="Maia R."/>
            <person name="Narzisi G."/>
            <person name="Rousaki A."/>
            <person name="Vandenabeele P."/>
            <person name="Shawkey M.D."/>
            <person name="Solomon J."/>
        </authorList>
    </citation>
    <scope>NUCLEOTIDE SEQUENCE [LARGE SCALE GENOMIC DNA]</scope>
    <source>
        <strain evidence="9">SS15</strain>
    </source>
</reference>
<dbReference type="Pfam" id="PF08311">
    <property type="entry name" value="Mad3_BUB1_I"/>
    <property type="match status" value="1"/>
</dbReference>
<dbReference type="InterPro" id="IPR011009">
    <property type="entry name" value="Kinase-like_dom_sf"/>
</dbReference>
<dbReference type="PROSITE" id="PS50011">
    <property type="entry name" value="PROTEIN_KINASE_DOM"/>
    <property type="match status" value="1"/>
</dbReference>
<evidence type="ECO:0000256" key="3">
    <source>
        <dbReference type="ARBA" id="ARBA00022838"/>
    </source>
</evidence>
<keyword evidence="2" id="KW-0158">Chromosome</keyword>
<keyword evidence="10" id="KW-1185">Reference proteome</keyword>
<dbReference type="SUPFAM" id="SSF56112">
    <property type="entry name" value="Protein kinase-like (PK-like)"/>
    <property type="match status" value="1"/>
</dbReference>
<reference evidence="9" key="3">
    <citation type="submission" date="2022-01" db="EMBL/GenBank/DDBJ databases">
        <authorList>
            <person name="Rubenstein D.R."/>
        </authorList>
    </citation>
    <scope>NUCLEOTIDE SEQUENCE</scope>
    <source>
        <strain evidence="9">SS15</strain>
        <tissue evidence="9">Liver</tissue>
    </source>
</reference>
<dbReference type="EMBL" id="JADDUC020000021">
    <property type="protein sequence ID" value="KAI1232658.1"/>
    <property type="molecule type" value="Genomic_DNA"/>
</dbReference>
<dbReference type="Gene3D" id="1.10.510.10">
    <property type="entry name" value="Transferase(Phosphotransferase) domain 1"/>
    <property type="match status" value="1"/>
</dbReference>
<dbReference type="GO" id="GO:0004672">
    <property type="term" value="F:protein kinase activity"/>
    <property type="evidence" value="ECO:0007669"/>
    <property type="project" value="InterPro"/>
</dbReference>
<comment type="caution">
    <text evidence="8">The sequence shown here is derived from an EMBL/GenBank/DDBJ whole genome shotgun (WGS) entry which is preliminary data.</text>
</comment>
<dbReference type="Proteomes" id="UP000618051">
    <property type="component" value="Unassembled WGS sequence"/>
</dbReference>
<dbReference type="SMART" id="SM00777">
    <property type="entry name" value="Mad3_BUB1_I"/>
    <property type="match status" value="1"/>
</dbReference>
<dbReference type="GO" id="GO:0005634">
    <property type="term" value="C:nucleus"/>
    <property type="evidence" value="ECO:0007669"/>
    <property type="project" value="TreeGrafter"/>
</dbReference>
<feature type="region of interest" description="Disordered" evidence="5">
    <location>
        <begin position="224"/>
        <end position="269"/>
    </location>
</feature>
<evidence type="ECO:0008006" key="11">
    <source>
        <dbReference type="Google" id="ProtNLM"/>
    </source>
</evidence>
<dbReference type="PANTHER" id="PTHR14030:SF25">
    <property type="entry name" value="MITOTIC CHECKPOINT SERINE_THREONINE-PROTEIN KINASE BUB1 BETA"/>
    <property type="match status" value="1"/>
</dbReference>
<dbReference type="Gene3D" id="1.25.40.430">
    <property type="match status" value="1"/>
</dbReference>
<dbReference type="EMBL" id="JADDUC010000176">
    <property type="protein sequence ID" value="KAG0116346.1"/>
    <property type="molecule type" value="Genomic_DNA"/>
</dbReference>
<dbReference type="GO" id="GO:0000776">
    <property type="term" value="C:kinetochore"/>
    <property type="evidence" value="ECO:0007669"/>
    <property type="project" value="UniProtKB-KW"/>
</dbReference>
<dbReference type="OrthoDB" id="248495at2759"/>
<evidence type="ECO:0000256" key="2">
    <source>
        <dbReference type="ARBA" id="ARBA00022454"/>
    </source>
</evidence>
<accession>A0A835NJU4</accession>
<dbReference type="AlphaFoldDB" id="A0A835NJU4"/>
<sequence>MPEIRFYSGDDPLDVWERYIKWTEQAFPGGGKDGNLAAVLERAVRALHGQQQYYKDPRYLNLWLKFGDCCNEPLDLYSYLHSQEIGTTLALLYITWAEALEARGSFRKADLIFQEGLQRKAEPLDKLQAHHKQFQARVSRQTLRALEESPDGDHMGLLEIAEPQRSSLADLKGRGKKKVRAPISRVGDAVKVMNPNRSCQPQASLQLPNTPSFAVFDENSVSGPEIPTLTAQSWPAPPVPRAKENELSAGPWNSGRRPRSTVSSATEVPHPLPSFTPYVDEAAQPQMMTPCKIEPSINCVLSTRKPEEREDPLHRVQHQQQDTQAKKEMVMYCKEKVYAGVDEFSFEEIRAEIYRKKARKKDEDEIQAIERKKEEIQRKIEELEKKLKKKEDDRQQQPHEQDELNGIERLTEDAIVTGSYKNKTLCANPEDTCDFNRAAHLASTPFHGVVAQRVLAPAFSQSELKGDSPESKSAPLNQETLVCEGAYTEALSVKKLSPIMEASLEDTRSSGSSVSGGSLSSVTQTSAIKYLQISEKLELAQSLPAEVVPDSGGNVTEDDAAQFLWNPEQRKKLLGSVLSSLGASPDFHLETGALPHMEVEKDKRLNSDFDQSFSDNCSCYLYQDGCAVVHKDTNCFTLRDILRDRNFITKEIIFLVVHDLLLLVEKLHKVEIVHGDLRPELLFLGDRICDAFSDEEVPNALKMVDFSHSLDLRLLPRVSLPYNFPTAQTPHGQQLLAESSLPYQDGIDRITFLKKGSENSGMAKNFEEVFTQGGGHAALQTPKENHNYYGVCEFQLQLRLWWLYKDTAALLVGMNR</sequence>
<name>A0A835NJU4_9PASS</name>
<feature type="domain" description="Protein kinase" evidence="6">
    <location>
        <begin position="476"/>
        <end position="816"/>
    </location>
</feature>
<dbReference type="InterPro" id="IPR000719">
    <property type="entry name" value="Prot_kinase_dom"/>
</dbReference>
<dbReference type="GO" id="GO:0005524">
    <property type="term" value="F:ATP binding"/>
    <property type="evidence" value="ECO:0007669"/>
    <property type="project" value="InterPro"/>
</dbReference>
<dbReference type="PANTHER" id="PTHR14030">
    <property type="entry name" value="MITOTIC CHECKPOINT SERINE/THREONINE-PROTEIN KINASE BUB1"/>
    <property type="match status" value="1"/>
</dbReference>
<comment type="subcellular location">
    <subcellularLocation>
        <location evidence="1">Chromosome</location>
        <location evidence="1">Centromere</location>
        <location evidence="1">Kinetochore</location>
    </subcellularLocation>
</comment>
<reference evidence="8" key="1">
    <citation type="submission" date="2020-10" db="EMBL/GenBank/DDBJ databases">
        <title>Feather gene expression reveals the developmental basis of iridescence in African starlings.</title>
        <authorList>
            <person name="Rubenstein D.R."/>
        </authorList>
    </citation>
    <scope>NUCLEOTIDE SEQUENCE</scope>
    <source>
        <strain evidence="8">SS15</strain>
        <tissue evidence="8">Liver</tissue>
    </source>
</reference>
<evidence type="ECO:0000313" key="10">
    <source>
        <dbReference type="Proteomes" id="UP000618051"/>
    </source>
</evidence>
<keyword evidence="4" id="KW-0137">Centromere</keyword>
<evidence type="ECO:0000313" key="9">
    <source>
        <dbReference type="EMBL" id="KAI1232658.1"/>
    </source>
</evidence>
<evidence type="ECO:0000256" key="4">
    <source>
        <dbReference type="ARBA" id="ARBA00023328"/>
    </source>
</evidence>